<evidence type="ECO:0000256" key="1">
    <source>
        <dbReference type="ARBA" id="ARBA00005031"/>
    </source>
</evidence>
<evidence type="ECO:0000256" key="10">
    <source>
        <dbReference type="HAMAP-Rule" id="MF_00318"/>
    </source>
</evidence>
<keyword evidence="10" id="KW-0963">Cytoplasm</keyword>
<dbReference type="Proteomes" id="UP001056834">
    <property type="component" value="Chromosome"/>
</dbReference>
<dbReference type="Gene3D" id="3.20.20.120">
    <property type="entry name" value="Enolase-like C-terminal domain"/>
    <property type="match status" value="1"/>
</dbReference>
<evidence type="ECO:0000256" key="9">
    <source>
        <dbReference type="ARBA" id="ARBA00045763"/>
    </source>
</evidence>
<evidence type="ECO:0000256" key="7">
    <source>
        <dbReference type="ARBA" id="ARBA00023152"/>
    </source>
</evidence>
<comment type="catalytic activity">
    <reaction evidence="10">
        <text>(2R)-2-phosphoglycerate = phosphoenolpyruvate + H2O</text>
        <dbReference type="Rhea" id="RHEA:10164"/>
        <dbReference type="ChEBI" id="CHEBI:15377"/>
        <dbReference type="ChEBI" id="CHEBI:58289"/>
        <dbReference type="ChEBI" id="CHEBI:58702"/>
        <dbReference type="EC" id="4.2.1.11"/>
    </reaction>
</comment>
<evidence type="ECO:0000256" key="4">
    <source>
        <dbReference type="ARBA" id="ARBA00017068"/>
    </source>
</evidence>
<sequence length="441" mass="48765">MPNKILNIIGREIIDSRGNPTIETEVHIKDGCELASVPSGASVGSKESLELRDNDKNRFFGKGVVNAVNSVNGPIRKYLIGMDVTQQHVIDTAMINIDGTKNKSKLGANAILSVSLATAKIAAKFKKIPFYQHISDLYNNDATAKNIYSIPLPMMNVLNGGRHADNNLDFQEFMIIPIGAKTIKNAIRIGSEISHILKNILKCKGLSTQLGDEGGYAPNLDSHHMALEIIIESIEKSNYKLGVDVALAIDCAASEFFDTTTKKYHIKSEKKILNSKELAHYLLQLTQKYPIISLEDGHSEHDWDGFYYQTKILGDKIQLVGDDLFVTNPKLLQQGINNNIANSILIKCNQIGSLTETLQTIKIAKNSGYSVIISHRSGETEDTSIADIAVGTAADQIKTGPVRCTERVAKYNRLIRIEESLNVQGIKKFSEFKKYTNFDIK</sequence>
<evidence type="ECO:0000313" key="13">
    <source>
        <dbReference type="EMBL" id="URJ25239.1"/>
    </source>
</evidence>
<dbReference type="NCBIfam" id="TIGR01060">
    <property type="entry name" value="eno"/>
    <property type="match status" value="1"/>
</dbReference>
<protein>
    <recommendedName>
        <fullName evidence="4 10">Enolase</fullName>
        <ecNumber evidence="3 10">4.2.1.11</ecNumber>
    </recommendedName>
    <alternativeName>
        <fullName evidence="10">2-phospho-D-glycerate hydro-lyase</fullName>
    </alternativeName>
    <alternativeName>
        <fullName evidence="10">2-phosphoglycerate dehydratase</fullName>
    </alternativeName>
</protein>
<keyword evidence="10" id="KW-0479">Metal-binding</keyword>
<dbReference type="PANTHER" id="PTHR11902">
    <property type="entry name" value="ENOLASE"/>
    <property type="match status" value="1"/>
</dbReference>
<dbReference type="InterPro" id="IPR020809">
    <property type="entry name" value="Enolase_CS"/>
</dbReference>
<dbReference type="HAMAP" id="MF_00318">
    <property type="entry name" value="Enolase"/>
    <property type="match status" value="1"/>
</dbReference>
<comment type="subunit">
    <text evidence="10">Component of the RNA degradosome, a multiprotein complex involved in RNA processing and mRNA degradation.</text>
</comment>
<keyword evidence="5 10" id="KW-0964">Secreted</keyword>
<keyword evidence="14" id="KW-1185">Reference proteome</keyword>
<organism evidence="13 14">
    <name type="scientific">Candidatus Blochmannia ocreatus</name>
    <name type="common">nom. nud.</name>
    <dbReference type="NCBI Taxonomy" id="251538"/>
    <lineage>
        <taxon>Bacteria</taxon>
        <taxon>Pseudomonadati</taxon>
        <taxon>Pseudomonadota</taxon>
        <taxon>Gammaproteobacteria</taxon>
        <taxon>Enterobacterales</taxon>
        <taxon>Enterobacteriaceae</taxon>
        <taxon>ant endosymbionts</taxon>
        <taxon>Candidatus Blochmanniella</taxon>
    </lineage>
</organism>
<name>A0ABY4SUZ6_9ENTR</name>
<feature type="binding site" evidence="10">
    <location>
        <position position="376"/>
    </location>
    <ligand>
        <name>(2R)-2-phosphoglycerate</name>
        <dbReference type="ChEBI" id="CHEBI:58289"/>
    </ligand>
</feature>
<dbReference type="InterPro" id="IPR020810">
    <property type="entry name" value="Enolase_C"/>
</dbReference>
<feature type="binding site" evidence="10">
    <location>
        <position position="398"/>
    </location>
    <ligand>
        <name>(2R)-2-phosphoglycerate</name>
        <dbReference type="ChEBI" id="CHEBI:58289"/>
    </ligand>
</feature>
<comment type="function">
    <text evidence="9 10">Catalyzes the reversible conversion of 2-phosphoglycerate (2-PG) into phosphoenolpyruvate (PEP). It is essential for the degradation of carbohydrates via glycolysis.</text>
</comment>
<evidence type="ECO:0000256" key="8">
    <source>
        <dbReference type="ARBA" id="ARBA00023239"/>
    </source>
</evidence>
<dbReference type="SMART" id="SM01192">
    <property type="entry name" value="Enolase_C"/>
    <property type="match status" value="1"/>
</dbReference>
<feature type="binding site" evidence="10">
    <location>
        <position position="171"/>
    </location>
    <ligand>
        <name>(2R)-2-phosphoglycerate</name>
        <dbReference type="ChEBI" id="CHEBI:58289"/>
    </ligand>
</feature>
<comment type="similarity">
    <text evidence="2 10">Belongs to the enolase family.</text>
</comment>
<dbReference type="PIRSF" id="PIRSF001400">
    <property type="entry name" value="Enolase"/>
    <property type="match status" value="1"/>
</dbReference>
<keyword evidence="8 10" id="KW-0456">Lyase</keyword>
<dbReference type="PROSITE" id="PS00164">
    <property type="entry name" value="ENOLASE"/>
    <property type="match status" value="1"/>
</dbReference>
<comment type="cofactor">
    <cofactor evidence="10">
        <name>Mg(2+)</name>
        <dbReference type="ChEBI" id="CHEBI:18420"/>
    </cofactor>
    <text evidence="10">Binds a second Mg(2+) ion via substrate during catalysis.</text>
</comment>
<evidence type="ECO:0000259" key="12">
    <source>
        <dbReference type="SMART" id="SM01193"/>
    </source>
</evidence>
<reference evidence="13" key="1">
    <citation type="submission" date="2022-05" db="EMBL/GenBank/DDBJ databases">
        <title>Impact of host demography and evolutionary history on endosymbiont molecular evolution: a test in carpenter ants (Genus Camponotus) and their Blochmannia endosymbionts.</title>
        <authorList>
            <person name="Manthey J.D."/>
            <person name="Giron J.C."/>
            <person name="Hruska J.P."/>
        </authorList>
    </citation>
    <scope>NUCLEOTIDE SEQUENCE</scope>
    <source>
        <strain evidence="13">C-006</strain>
    </source>
</reference>
<dbReference type="RefSeq" id="WP_250223370.1">
    <property type="nucleotide sequence ID" value="NZ_CP097762.1"/>
</dbReference>
<dbReference type="InterPro" id="IPR020811">
    <property type="entry name" value="Enolase_N"/>
</dbReference>
<dbReference type="EMBL" id="CP097762">
    <property type="protein sequence ID" value="URJ25239.1"/>
    <property type="molecule type" value="Genomic_DNA"/>
</dbReference>
<dbReference type="SFLD" id="SFLDG00178">
    <property type="entry name" value="enolase"/>
    <property type="match status" value="1"/>
</dbReference>
<keyword evidence="7 10" id="KW-0324">Glycolysis</keyword>
<feature type="active site" description="Proton acceptor" evidence="10">
    <location>
        <position position="347"/>
    </location>
</feature>
<feature type="binding site" evidence="10">
    <location>
        <position position="250"/>
    </location>
    <ligand>
        <name>Mg(2+)</name>
        <dbReference type="ChEBI" id="CHEBI:18420"/>
    </ligand>
</feature>
<dbReference type="SFLD" id="SFLDS00001">
    <property type="entry name" value="Enolase"/>
    <property type="match status" value="1"/>
</dbReference>
<dbReference type="SMART" id="SM01193">
    <property type="entry name" value="Enolase_N"/>
    <property type="match status" value="1"/>
</dbReference>
<dbReference type="SFLD" id="SFLDF00002">
    <property type="entry name" value="enolase"/>
    <property type="match status" value="1"/>
</dbReference>
<feature type="binding site" evidence="10">
    <location>
        <position position="347"/>
    </location>
    <ligand>
        <name>(2R)-2-phosphoglycerate</name>
        <dbReference type="ChEBI" id="CHEBI:58289"/>
    </ligand>
</feature>
<dbReference type="PANTHER" id="PTHR11902:SF1">
    <property type="entry name" value="ENOLASE"/>
    <property type="match status" value="1"/>
</dbReference>
<accession>A0ABY4SUZ6</accession>
<dbReference type="SUPFAM" id="SSF51604">
    <property type="entry name" value="Enolase C-terminal domain-like"/>
    <property type="match status" value="1"/>
</dbReference>
<dbReference type="PRINTS" id="PR00148">
    <property type="entry name" value="ENOLASE"/>
</dbReference>
<gene>
    <name evidence="10 13" type="primary">eno</name>
    <name evidence="13" type="ORF">M9405_00695</name>
</gene>
<evidence type="ECO:0000256" key="6">
    <source>
        <dbReference type="ARBA" id="ARBA00022842"/>
    </source>
</evidence>
<feature type="binding site" evidence="10">
    <location>
        <position position="295"/>
    </location>
    <ligand>
        <name>Mg(2+)</name>
        <dbReference type="ChEBI" id="CHEBI:18420"/>
    </ligand>
</feature>
<dbReference type="Pfam" id="PF03952">
    <property type="entry name" value="Enolase_N"/>
    <property type="match status" value="1"/>
</dbReference>
<comment type="pathway">
    <text evidence="1 10">Carbohydrate degradation; glycolysis; pyruvate from D-glyceraldehyde 3-phosphate: step 4/5.</text>
</comment>
<dbReference type="SUPFAM" id="SSF54826">
    <property type="entry name" value="Enolase N-terminal domain-like"/>
    <property type="match status" value="1"/>
</dbReference>
<dbReference type="GO" id="GO:0004634">
    <property type="term" value="F:phosphopyruvate hydratase activity"/>
    <property type="evidence" value="ECO:0007669"/>
    <property type="project" value="UniProtKB-EC"/>
</dbReference>
<evidence type="ECO:0000259" key="11">
    <source>
        <dbReference type="SMART" id="SM01192"/>
    </source>
</evidence>
<comment type="subcellular location">
    <subcellularLocation>
        <location evidence="10">Cytoplasm</location>
    </subcellularLocation>
    <subcellularLocation>
        <location evidence="10">Secreted</location>
    </subcellularLocation>
    <subcellularLocation>
        <location evidence="10">Cell surface</location>
    </subcellularLocation>
    <text evidence="10">Fractions of enolase are present in both the cytoplasm and on the cell surface.</text>
</comment>
<dbReference type="InterPro" id="IPR000941">
    <property type="entry name" value="Enolase"/>
</dbReference>
<keyword evidence="6 10" id="KW-0460">Magnesium</keyword>
<dbReference type="InterPro" id="IPR036849">
    <property type="entry name" value="Enolase-like_C_sf"/>
</dbReference>
<dbReference type="Pfam" id="PF00113">
    <property type="entry name" value="Enolase_C"/>
    <property type="match status" value="1"/>
</dbReference>
<evidence type="ECO:0000256" key="5">
    <source>
        <dbReference type="ARBA" id="ARBA00022525"/>
    </source>
</evidence>
<feature type="active site" description="Proton donor" evidence="10">
    <location>
        <position position="213"/>
    </location>
</feature>
<dbReference type="InterPro" id="IPR029017">
    <property type="entry name" value="Enolase-like_N"/>
</dbReference>
<evidence type="ECO:0000313" key="14">
    <source>
        <dbReference type="Proteomes" id="UP001056834"/>
    </source>
</evidence>
<feature type="binding site" evidence="10">
    <location>
        <position position="322"/>
    </location>
    <ligand>
        <name>Mg(2+)</name>
        <dbReference type="ChEBI" id="CHEBI:18420"/>
    </ligand>
</feature>
<feature type="domain" description="Enolase C-terminal TIM barrel" evidence="11">
    <location>
        <begin position="147"/>
        <end position="431"/>
    </location>
</feature>
<evidence type="ECO:0000256" key="3">
    <source>
        <dbReference type="ARBA" id="ARBA00012058"/>
    </source>
</evidence>
<feature type="domain" description="Enolase N-terminal" evidence="12">
    <location>
        <begin position="5"/>
        <end position="134"/>
    </location>
</feature>
<proteinExistence type="inferred from homology"/>
<feature type="binding site" evidence="10">
    <location>
        <position position="377"/>
    </location>
    <ligand>
        <name>(2R)-2-phosphoglycerate</name>
        <dbReference type="ChEBI" id="CHEBI:58289"/>
    </ligand>
</feature>
<evidence type="ECO:0000256" key="2">
    <source>
        <dbReference type="ARBA" id="ARBA00009604"/>
    </source>
</evidence>
<dbReference type="EC" id="4.2.1.11" evidence="3 10"/>
<dbReference type="Gene3D" id="3.30.390.10">
    <property type="entry name" value="Enolase-like, N-terminal domain"/>
    <property type="match status" value="1"/>
</dbReference>
<dbReference type="CDD" id="cd03313">
    <property type="entry name" value="enolase"/>
    <property type="match status" value="1"/>
</dbReference>